<evidence type="ECO:0008006" key="2">
    <source>
        <dbReference type="Google" id="ProtNLM"/>
    </source>
</evidence>
<evidence type="ECO:0000313" key="1">
    <source>
        <dbReference type="EMBL" id="VAW61106.1"/>
    </source>
</evidence>
<name>A0A3B0XY27_9ZZZZ</name>
<accession>A0A3B0XY27</accession>
<dbReference type="AlphaFoldDB" id="A0A3B0XY27"/>
<dbReference type="Pfam" id="PF07285">
    <property type="entry name" value="DUF1444"/>
    <property type="match status" value="1"/>
</dbReference>
<dbReference type="InterPro" id="IPR010838">
    <property type="entry name" value="DUF1444"/>
</dbReference>
<gene>
    <name evidence="1" type="ORF">MNBD_GAMMA09-490</name>
</gene>
<dbReference type="EMBL" id="UOFI01000007">
    <property type="protein sequence ID" value="VAW61106.1"/>
    <property type="molecule type" value="Genomic_DNA"/>
</dbReference>
<reference evidence="1" key="1">
    <citation type="submission" date="2018-06" db="EMBL/GenBank/DDBJ databases">
        <authorList>
            <person name="Zhirakovskaya E."/>
        </authorList>
    </citation>
    <scope>NUCLEOTIDE SEQUENCE</scope>
</reference>
<proteinExistence type="predicted"/>
<sequence>MNNLFSSNQDALEFVHEYAKQACLVLHQVEDVCIVNEMELTVKAVEGHTFTIPLQPLLEQGRMNDAELVYYFEKKVNEALGYKYIWPSDVSMIYPVMKNTAFIHGLSDVQSNEIIYQGYEGDLWVCYGVYKEGQLHYLTHEQLKYTLGIEAENLHALALENLEAVQSRNAKAGALFDPVWRMAHEVKYADDAGMLLLTSLWQGVMAESGMENIAVSVPHADCVLFCDARNEAAMKALRQKTEQFYGESDEPLSKFIFWWNPEGLYWQTSRFVDLDERLRNTHLSRHLGVRHF</sequence>
<organism evidence="1">
    <name type="scientific">hydrothermal vent metagenome</name>
    <dbReference type="NCBI Taxonomy" id="652676"/>
    <lineage>
        <taxon>unclassified sequences</taxon>
        <taxon>metagenomes</taxon>
        <taxon>ecological metagenomes</taxon>
    </lineage>
</organism>
<protein>
    <recommendedName>
        <fullName evidence="2">DUF1444 domain-containing protein</fullName>
    </recommendedName>
</protein>